<proteinExistence type="predicted"/>
<gene>
    <name evidence="1" type="ORF">HELGO_WM50454</name>
</gene>
<evidence type="ECO:0000313" key="1">
    <source>
        <dbReference type="EMBL" id="CAA6824358.1"/>
    </source>
</evidence>
<organism evidence="1">
    <name type="scientific">uncultured Sulfurovum sp</name>
    <dbReference type="NCBI Taxonomy" id="269237"/>
    <lineage>
        <taxon>Bacteria</taxon>
        <taxon>Pseudomonadati</taxon>
        <taxon>Campylobacterota</taxon>
        <taxon>Epsilonproteobacteria</taxon>
        <taxon>Campylobacterales</taxon>
        <taxon>Sulfurovaceae</taxon>
        <taxon>Sulfurovum</taxon>
        <taxon>environmental samples</taxon>
    </lineage>
</organism>
<name>A0A6S6U8F9_9BACT</name>
<sequence length="157" mass="18171">MKYKINLTEKEKSDLEKVVRKQSISQNIAKRAKIILMADGREITNLEIGRRLGVRYEDITKWTKRWLEESNVEAVDERLKDRARSGRKPRITAEQWCKIMALACEKPESYGVPITHWSHSTLTAEIIKQGIVETISMSHVGDFLKKRNYNLTKVSIG</sequence>
<dbReference type="SUPFAM" id="SSF46689">
    <property type="entry name" value="Homeodomain-like"/>
    <property type="match status" value="1"/>
</dbReference>
<dbReference type="EMBL" id="CACVAU010000073">
    <property type="protein sequence ID" value="CAA6824358.1"/>
    <property type="molecule type" value="Genomic_DNA"/>
</dbReference>
<dbReference type="Pfam" id="PF13565">
    <property type="entry name" value="HTH_32"/>
    <property type="match status" value="1"/>
</dbReference>
<protein>
    <submittedName>
        <fullName evidence="1">Uncharacterized protein</fullName>
    </submittedName>
</protein>
<reference evidence="1" key="1">
    <citation type="submission" date="2020-01" db="EMBL/GenBank/DDBJ databases">
        <authorList>
            <person name="Meier V. D."/>
            <person name="Meier V D."/>
        </authorList>
    </citation>
    <scope>NUCLEOTIDE SEQUENCE</scope>
    <source>
        <strain evidence="1">HLG_WM_MAG_05</strain>
    </source>
</reference>
<accession>A0A6S6U8F9</accession>
<dbReference type="InterPro" id="IPR009057">
    <property type="entry name" value="Homeodomain-like_sf"/>
</dbReference>
<dbReference type="AlphaFoldDB" id="A0A6S6U8F9"/>